<dbReference type="Gene3D" id="2.20.28.50">
    <property type="entry name" value="degv family protein"/>
    <property type="match status" value="1"/>
</dbReference>
<dbReference type="Proteomes" id="UP000018227">
    <property type="component" value="Unassembled WGS sequence"/>
</dbReference>
<dbReference type="PANTHER" id="PTHR33434:SF2">
    <property type="entry name" value="FATTY ACID-BINDING PROTEIN TM_1468"/>
    <property type="match status" value="1"/>
</dbReference>
<dbReference type="InterPro" id="IPR043168">
    <property type="entry name" value="DegV_C"/>
</dbReference>
<evidence type="ECO:0000313" key="2">
    <source>
        <dbReference type="EMBL" id="ESL02997.1"/>
    </source>
</evidence>
<dbReference type="GO" id="GO:0008289">
    <property type="term" value="F:lipid binding"/>
    <property type="evidence" value="ECO:0007669"/>
    <property type="project" value="UniProtKB-KW"/>
</dbReference>
<keyword evidence="1" id="KW-0446">Lipid-binding</keyword>
<dbReference type="EMBL" id="ACIL03000013">
    <property type="protein sequence ID" value="ESL02997.1"/>
    <property type="molecule type" value="Genomic_DNA"/>
</dbReference>
<sequence>MSYLILCDSGTDFTKELKEKEEVIKIPLTLRLGDEDFVDDDNLDALYFLQKMKNYPDTPKSACPSPEDYMKHFDKADEIFIITISSKLSASYNSAKIAIDMYHEEHGKNKVYLIDSKGAAASQALLAHKIIELKEAGHGFEDTIKEVEKLNSKKQTIFVLETLENLRKNGRLTGIKAFIAEALNIKPVMTTDGEGNIIKADQARGINKACGILADLAAKHAEKTGSKALVISHCNCPERAEKIKAMIEEKYKFDRVDIVMTGGIATLYAAEGGIIIGC</sequence>
<dbReference type="InterPro" id="IPR003797">
    <property type="entry name" value="DegV"/>
</dbReference>
<dbReference type="PROSITE" id="PS51482">
    <property type="entry name" value="DEGV"/>
    <property type="match status" value="1"/>
</dbReference>
<keyword evidence="3" id="KW-1185">Reference proteome</keyword>
<dbReference type="AlphaFoldDB" id="V2Y4H4"/>
<dbReference type="RefSeq" id="WP_023354739.1">
    <property type="nucleotide sequence ID" value="NZ_KI535368.1"/>
</dbReference>
<evidence type="ECO:0000313" key="3">
    <source>
        <dbReference type="Proteomes" id="UP000018227"/>
    </source>
</evidence>
<gene>
    <name evidence="2" type="ORF">GCWU0000282_001868</name>
</gene>
<proteinExistence type="predicted"/>
<reference evidence="2" key="1">
    <citation type="submission" date="2013-06" db="EMBL/GenBank/DDBJ databases">
        <authorList>
            <person name="Weinstock G."/>
            <person name="Sodergren E."/>
            <person name="Clifton S."/>
            <person name="Fulton L."/>
            <person name="Fulton B."/>
            <person name="Courtney L."/>
            <person name="Fronick C."/>
            <person name="Harrison M."/>
            <person name="Strong C."/>
            <person name="Farmer C."/>
            <person name="Delahaunty K."/>
            <person name="Markovic C."/>
            <person name="Hall O."/>
            <person name="Minx P."/>
            <person name="Tomlinson C."/>
            <person name="Mitreva M."/>
            <person name="Nelson J."/>
            <person name="Hou S."/>
            <person name="Wollam A."/>
            <person name="Pepin K.H."/>
            <person name="Johnson M."/>
            <person name="Bhonagiri V."/>
            <person name="Nash W.E."/>
            <person name="Warren W."/>
            <person name="Chinwalla A."/>
            <person name="Mardis E.R."/>
            <person name="Wilson R.K."/>
        </authorList>
    </citation>
    <scope>NUCLEOTIDE SEQUENCE [LARGE SCALE GENOMIC DNA]</scope>
    <source>
        <strain evidence="2">ATCC 51271</strain>
    </source>
</reference>
<organism evidence="2 3">
    <name type="scientific">Catonella morbi ATCC 51271</name>
    <dbReference type="NCBI Taxonomy" id="592026"/>
    <lineage>
        <taxon>Bacteria</taxon>
        <taxon>Bacillati</taxon>
        <taxon>Bacillota</taxon>
        <taxon>Clostridia</taxon>
        <taxon>Lachnospirales</taxon>
        <taxon>Lachnospiraceae</taxon>
        <taxon>Catonella</taxon>
    </lineage>
</organism>
<dbReference type="Gene3D" id="3.30.1180.10">
    <property type="match status" value="1"/>
</dbReference>
<dbReference type="Pfam" id="PF02645">
    <property type="entry name" value="DegV"/>
    <property type="match status" value="1"/>
</dbReference>
<dbReference type="NCBIfam" id="TIGR00762">
    <property type="entry name" value="DegV"/>
    <property type="match status" value="1"/>
</dbReference>
<accession>V2Y4H4</accession>
<protein>
    <submittedName>
        <fullName evidence="2">EDD domain protein, DegV family</fullName>
    </submittedName>
</protein>
<dbReference type="OrthoDB" id="2138472at2"/>
<dbReference type="SUPFAM" id="SSF82549">
    <property type="entry name" value="DAK1/DegV-like"/>
    <property type="match status" value="1"/>
</dbReference>
<name>V2Y4H4_9FIRM</name>
<dbReference type="PANTHER" id="PTHR33434">
    <property type="entry name" value="DEGV DOMAIN-CONTAINING PROTEIN DR_1986-RELATED"/>
    <property type="match status" value="1"/>
</dbReference>
<dbReference type="eggNOG" id="COG1307">
    <property type="taxonomic scope" value="Bacteria"/>
</dbReference>
<evidence type="ECO:0000256" key="1">
    <source>
        <dbReference type="ARBA" id="ARBA00023121"/>
    </source>
</evidence>
<dbReference type="Gene3D" id="3.40.50.10440">
    <property type="entry name" value="Dihydroxyacetone kinase, domain 1"/>
    <property type="match status" value="1"/>
</dbReference>
<dbReference type="HOGENOM" id="CLU_048251_2_1_9"/>
<comment type="caution">
    <text evidence="2">The sequence shown here is derived from an EMBL/GenBank/DDBJ whole genome shotgun (WGS) entry which is preliminary data.</text>
</comment>
<dbReference type="STRING" id="592026.GCWU0000282_001868"/>
<dbReference type="InterPro" id="IPR050270">
    <property type="entry name" value="DegV_domain_contain"/>
</dbReference>